<dbReference type="eggNOG" id="ENOG502SGTK">
    <property type="taxonomic scope" value="Eukaryota"/>
</dbReference>
<proteinExistence type="predicted"/>
<accession>A0A177WM94</accession>
<gene>
    <name evidence="1" type="ORF">BDEG_24869</name>
</gene>
<evidence type="ECO:0008006" key="3">
    <source>
        <dbReference type="Google" id="ProtNLM"/>
    </source>
</evidence>
<evidence type="ECO:0000313" key="2">
    <source>
        <dbReference type="Proteomes" id="UP000077115"/>
    </source>
</evidence>
<evidence type="ECO:0000313" key="1">
    <source>
        <dbReference type="EMBL" id="OAJ41237.1"/>
    </source>
</evidence>
<name>A0A177WM94_BATDL</name>
<dbReference type="OrthoDB" id="2150742at2759"/>
<protein>
    <recommendedName>
        <fullName evidence="3">Phytase-like domain-containing protein</fullName>
    </recommendedName>
</protein>
<dbReference type="InterPro" id="IPR036322">
    <property type="entry name" value="WD40_repeat_dom_sf"/>
</dbReference>
<dbReference type="SUPFAM" id="SSF50978">
    <property type="entry name" value="WD40 repeat-like"/>
    <property type="match status" value="1"/>
</dbReference>
<dbReference type="VEuPathDB" id="FungiDB:BDEG_24869"/>
<sequence>MHLGRTWYCSLAHISISWIGVQLYQSLISSVDARMILDFQLTQELFLQSPTSSSVLNCNGHSLADILPAKSEPSDLAWDPLKQLLYIVSDNGHLVILGLSPTQSQQLPQMQLIDKIKVKHKPDLEGITLIPSRPGYVYLGVEEPAAILEFHISSQTIVSKLDLDKLMNDVQLGGLDDPQVQQKNQGLESLVYIPAVNPHEHPGFIIVGRQQDARLFVFNITSKWTADSNDESQDNLEMKFMGTTYAPGPSKDLSAITLWRSHIWLLYDKPKQMHSVQQTDFYNSLNLLDPAKVVSFESTAQTKTVEPFSFKTRGQEGIAFADNIRLETGQSGSNLVFIAVDAPHKTGQKDLLMFSLDSFFGCFSSQGVSGIPLSTSA</sequence>
<dbReference type="EMBL" id="DS022305">
    <property type="protein sequence ID" value="OAJ41237.1"/>
    <property type="molecule type" value="Genomic_DNA"/>
</dbReference>
<dbReference type="AlphaFoldDB" id="A0A177WM94"/>
<dbReference type="Proteomes" id="UP000077115">
    <property type="component" value="Unassembled WGS sequence"/>
</dbReference>
<organism evidence="1 2">
    <name type="scientific">Batrachochytrium dendrobatidis (strain JEL423)</name>
    <dbReference type="NCBI Taxonomy" id="403673"/>
    <lineage>
        <taxon>Eukaryota</taxon>
        <taxon>Fungi</taxon>
        <taxon>Fungi incertae sedis</taxon>
        <taxon>Chytridiomycota</taxon>
        <taxon>Chytridiomycota incertae sedis</taxon>
        <taxon>Chytridiomycetes</taxon>
        <taxon>Rhizophydiales</taxon>
        <taxon>Rhizophydiales incertae sedis</taxon>
        <taxon>Batrachochytrium</taxon>
    </lineage>
</organism>
<reference evidence="1 2" key="2">
    <citation type="submission" date="2016-05" db="EMBL/GenBank/DDBJ databases">
        <title>Lineage-specific infection strategies underlie the spectrum of fungal disease in amphibians.</title>
        <authorList>
            <person name="Cuomo C.A."/>
            <person name="Farrer R.A."/>
            <person name="James T."/>
            <person name="Longcore J."/>
            <person name="Birren B."/>
        </authorList>
    </citation>
    <scope>NUCLEOTIDE SEQUENCE [LARGE SCALE GENOMIC DNA]</scope>
    <source>
        <strain evidence="1 2">JEL423</strain>
    </source>
</reference>
<reference evidence="1 2" key="1">
    <citation type="submission" date="2006-10" db="EMBL/GenBank/DDBJ databases">
        <title>The Genome Sequence of Batrachochytrium dendrobatidis JEL423.</title>
        <authorList>
            <consortium name="The Broad Institute Genome Sequencing Platform"/>
            <person name="Birren B."/>
            <person name="Lander E."/>
            <person name="Galagan J."/>
            <person name="Cuomo C."/>
            <person name="Devon K."/>
            <person name="Jaffe D."/>
            <person name="Butler J."/>
            <person name="Alvarez P."/>
            <person name="Gnerre S."/>
            <person name="Grabherr M."/>
            <person name="Kleber M."/>
            <person name="Mauceli E."/>
            <person name="Brockman W."/>
            <person name="Young S."/>
            <person name="LaButti K."/>
            <person name="Sykes S."/>
            <person name="DeCaprio D."/>
            <person name="Crawford M."/>
            <person name="Koehrsen M."/>
            <person name="Engels R."/>
            <person name="Montgomery P."/>
            <person name="Pearson M."/>
            <person name="Howarth C."/>
            <person name="Larson L."/>
            <person name="White J."/>
            <person name="O'Leary S."/>
            <person name="Kodira C."/>
            <person name="Zeng Q."/>
            <person name="Yandava C."/>
            <person name="Alvarado L."/>
            <person name="Longcore J."/>
            <person name="James T."/>
        </authorList>
    </citation>
    <scope>NUCLEOTIDE SEQUENCE [LARGE SCALE GENOMIC DNA]</scope>
    <source>
        <strain evidence="1 2">JEL423</strain>
    </source>
</reference>